<evidence type="ECO:0000256" key="3">
    <source>
        <dbReference type="ARBA" id="ARBA00022679"/>
    </source>
</evidence>
<feature type="transmembrane region" description="Helical" evidence="7">
    <location>
        <begin position="429"/>
        <end position="446"/>
    </location>
</feature>
<dbReference type="AlphaFoldDB" id="A0A9W9D3F7"/>
<reference evidence="9" key="1">
    <citation type="submission" date="2022-10" db="EMBL/GenBank/DDBJ databases">
        <title>Tapping the CABI collections for fungal endophytes: first genome assemblies for Collariella, Neodidymelliopsis, Ascochyta clinopodiicola, Didymella pomorum, Didymosphaeria variabile, Neocosmospora piperis and Neocucurbitaria cava.</title>
        <authorList>
            <person name="Hill R."/>
        </authorList>
    </citation>
    <scope>NUCLEOTIDE SEQUENCE</scope>
    <source>
        <strain evidence="9">IMI 355091</strain>
    </source>
</reference>
<feature type="transmembrane region" description="Helical" evidence="7">
    <location>
        <begin position="49"/>
        <end position="67"/>
    </location>
</feature>
<protein>
    <recommendedName>
        <fullName evidence="8">Glycosyltransferase 2-like domain-containing protein</fullName>
    </recommendedName>
</protein>
<dbReference type="SUPFAM" id="SSF53448">
    <property type="entry name" value="Nucleotide-diphospho-sugar transferases"/>
    <property type="match status" value="1"/>
</dbReference>
<keyword evidence="6 7" id="KW-0472">Membrane</keyword>
<evidence type="ECO:0000259" key="8">
    <source>
        <dbReference type="Pfam" id="PF13632"/>
    </source>
</evidence>
<evidence type="ECO:0000256" key="4">
    <source>
        <dbReference type="ARBA" id="ARBA00022692"/>
    </source>
</evidence>
<keyword evidence="4 7" id="KW-0812">Transmembrane</keyword>
<gene>
    <name evidence="9" type="ORF">N0V91_010431</name>
</gene>
<dbReference type="OrthoDB" id="72851at2759"/>
<evidence type="ECO:0000256" key="5">
    <source>
        <dbReference type="ARBA" id="ARBA00022989"/>
    </source>
</evidence>
<keyword evidence="5 7" id="KW-1133">Transmembrane helix</keyword>
<sequence length="652" mass="72437">MYAKASSLSQDCPEKRSDVNSDEICLVERVDEKDDIEHLPLWKRRINRLTPLFAMVAVTSYWLYLAFRIKYTIAAQQAANKTFVMAWTFIAVELGVALPMLCHQFWQCFLIKGRSREKLRVIGENTPTVDVFVTCCKEDVMTIVDTVRAAAVVDWPAENLRVIVLDDGADEELEAAISDLSALYSNVFYTARKKVKGVPHHFKAGNLNHGLEFTNCLPGGASIYMAALDADMIPEPEWLRAIVAHLVIEPQLALSCPPQLFYNLPKNDPLTQSLDPFVHISEPVKDAAGVAWCTGSGYVIRRAAIDGIGGFPTGSLAEDVCCSSVLLGAGWKTAYVHEPLQFGTVPDSFGGHIKQRTRWTIGTVQTSLKLNFCLWGPLVKHMSLFQRLSGFVYTISSLFTVFLTASLLTVPIVLVSGGTLIAYANNDQLRLLVRLCFIALIANRVIEYIMNLPAGYRLGQRDASAMVWMAPYHATTIIRSFLLPKFLGGKTAAFSSSGSQVSELNERDPIHRASLYKRVRVIVLSSGVWMHVLYILFCIAAVTVSTTRGVILNAGSVNQTLLYMLTHAAWPPVLWLMALIASWTPIQYAIWPPDMPDREDLLVRDKQTGVAHPTKEAKSLQWSRSRGLHELQYTLLTAYAAVVFVGSFFIQG</sequence>
<feature type="transmembrane region" description="Helical" evidence="7">
    <location>
        <begin position="631"/>
        <end position="650"/>
    </location>
</feature>
<dbReference type="InterPro" id="IPR001173">
    <property type="entry name" value="Glyco_trans_2-like"/>
</dbReference>
<comment type="caution">
    <text evidence="9">The sequence shown here is derived from an EMBL/GenBank/DDBJ whole genome shotgun (WGS) entry which is preliminary data.</text>
</comment>
<comment type="subcellular location">
    <subcellularLocation>
        <location evidence="1">Membrane</location>
        <topology evidence="1">Multi-pass membrane protein</topology>
    </subcellularLocation>
</comment>
<feature type="transmembrane region" description="Helical" evidence="7">
    <location>
        <begin position="521"/>
        <end position="544"/>
    </location>
</feature>
<name>A0A9W9D3F7_9PLEO</name>
<evidence type="ECO:0000256" key="2">
    <source>
        <dbReference type="ARBA" id="ARBA00022676"/>
    </source>
</evidence>
<dbReference type="InterPro" id="IPR029044">
    <property type="entry name" value="Nucleotide-diphossugar_trans"/>
</dbReference>
<feature type="transmembrane region" description="Helical" evidence="7">
    <location>
        <begin position="390"/>
        <end position="423"/>
    </location>
</feature>
<feature type="domain" description="Glycosyltransferase 2-like" evidence="8">
    <location>
        <begin position="227"/>
        <end position="411"/>
    </location>
</feature>
<accession>A0A9W9D3F7</accession>
<evidence type="ECO:0000313" key="9">
    <source>
        <dbReference type="EMBL" id="KAJ4398143.1"/>
    </source>
</evidence>
<dbReference type="Pfam" id="PF13632">
    <property type="entry name" value="Glyco_trans_2_3"/>
    <property type="match status" value="1"/>
</dbReference>
<proteinExistence type="predicted"/>
<dbReference type="InterPro" id="IPR050321">
    <property type="entry name" value="Glycosyltr_2/OpgH_subfam"/>
</dbReference>
<feature type="transmembrane region" description="Helical" evidence="7">
    <location>
        <begin position="87"/>
        <end position="110"/>
    </location>
</feature>
<dbReference type="CDD" id="cd06421">
    <property type="entry name" value="CESA_CelA_like"/>
    <property type="match status" value="1"/>
</dbReference>
<evidence type="ECO:0000313" key="10">
    <source>
        <dbReference type="Proteomes" id="UP001140510"/>
    </source>
</evidence>
<evidence type="ECO:0000256" key="6">
    <source>
        <dbReference type="ARBA" id="ARBA00023136"/>
    </source>
</evidence>
<keyword evidence="10" id="KW-1185">Reference proteome</keyword>
<dbReference type="GO" id="GO:0016757">
    <property type="term" value="F:glycosyltransferase activity"/>
    <property type="evidence" value="ECO:0007669"/>
    <property type="project" value="UniProtKB-KW"/>
</dbReference>
<dbReference type="GO" id="GO:0016020">
    <property type="term" value="C:membrane"/>
    <property type="evidence" value="ECO:0007669"/>
    <property type="project" value="UniProtKB-SubCell"/>
</dbReference>
<keyword evidence="2" id="KW-0328">Glycosyltransferase</keyword>
<evidence type="ECO:0000256" key="7">
    <source>
        <dbReference type="SAM" id="Phobius"/>
    </source>
</evidence>
<dbReference type="Proteomes" id="UP001140510">
    <property type="component" value="Unassembled WGS sequence"/>
</dbReference>
<organism evidence="9 10">
    <name type="scientific">Didymella pomorum</name>
    <dbReference type="NCBI Taxonomy" id="749634"/>
    <lineage>
        <taxon>Eukaryota</taxon>
        <taxon>Fungi</taxon>
        <taxon>Dikarya</taxon>
        <taxon>Ascomycota</taxon>
        <taxon>Pezizomycotina</taxon>
        <taxon>Dothideomycetes</taxon>
        <taxon>Pleosporomycetidae</taxon>
        <taxon>Pleosporales</taxon>
        <taxon>Pleosporineae</taxon>
        <taxon>Didymellaceae</taxon>
        <taxon>Didymella</taxon>
    </lineage>
</organism>
<dbReference type="PANTHER" id="PTHR43867:SF2">
    <property type="entry name" value="CELLULOSE SYNTHASE CATALYTIC SUBUNIT A [UDP-FORMING]"/>
    <property type="match status" value="1"/>
</dbReference>
<dbReference type="PANTHER" id="PTHR43867">
    <property type="entry name" value="CELLULOSE SYNTHASE CATALYTIC SUBUNIT A [UDP-FORMING]"/>
    <property type="match status" value="1"/>
</dbReference>
<keyword evidence="3" id="KW-0808">Transferase</keyword>
<dbReference type="Gene3D" id="3.90.550.10">
    <property type="entry name" value="Spore Coat Polysaccharide Biosynthesis Protein SpsA, Chain A"/>
    <property type="match status" value="1"/>
</dbReference>
<evidence type="ECO:0000256" key="1">
    <source>
        <dbReference type="ARBA" id="ARBA00004141"/>
    </source>
</evidence>
<dbReference type="EMBL" id="JAPEVA010000138">
    <property type="protein sequence ID" value="KAJ4398143.1"/>
    <property type="molecule type" value="Genomic_DNA"/>
</dbReference>